<feature type="compositionally biased region" description="Basic and acidic residues" evidence="5">
    <location>
        <begin position="139"/>
        <end position="157"/>
    </location>
</feature>
<evidence type="ECO:0000259" key="8">
    <source>
        <dbReference type="PROSITE" id="PS51253"/>
    </source>
</evidence>
<dbReference type="PROSITE" id="PS51029">
    <property type="entry name" value="MADF"/>
    <property type="match status" value="1"/>
</dbReference>
<dbReference type="Pfam" id="PF03221">
    <property type="entry name" value="HTH_Tnp_Tc5"/>
    <property type="match status" value="1"/>
</dbReference>
<dbReference type="InterPro" id="IPR006600">
    <property type="entry name" value="HTH_CenpB_DNA-bd_dom"/>
</dbReference>
<feature type="compositionally biased region" description="Polar residues" evidence="5">
    <location>
        <begin position="249"/>
        <end position="266"/>
    </location>
</feature>
<dbReference type="InterPro" id="IPR004875">
    <property type="entry name" value="DDE_SF_endonuclease_dom"/>
</dbReference>
<feature type="domain" description="BESS" evidence="7">
    <location>
        <begin position="194"/>
        <end position="233"/>
    </location>
</feature>
<evidence type="ECO:0000256" key="3">
    <source>
        <dbReference type="PROSITE-ProRule" id="PRU00371"/>
    </source>
</evidence>
<dbReference type="InterPro" id="IPR004210">
    <property type="entry name" value="BESS_motif"/>
</dbReference>
<evidence type="ECO:0000256" key="5">
    <source>
        <dbReference type="SAM" id="MobiDB-lite"/>
    </source>
</evidence>
<proteinExistence type="predicted"/>
<dbReference type="PANTHER" id="PTHR19303:SF74">
    <property type="entry name" value="POGO TRANSPOSABLE ELEMENT WITH KRAB DOMAIN"/>
    <property type="match status" value="1"/>
</dbReference>
<name>A0A835G5Q7_SPOEX</name>
<evidence type="ECO:0000259" key="6">
    <source>
        <dbReference type="PROSITE" id="PS51029"/>
    </source>
</evidence>
<dbReference type="InterPro" id="IPR050863">
    <property type="entry name" value="CenT-Element_Derived"/>
</dbReference>
<feature type="region of interest" description="Disordered" evidence="5">
    <location>
        <begin position="249"/>
        <end position="283"/>
    </location>
</feature>
<dbReference type="SUPFAM" id="SSF46689">
    <property type="entry name" value="Homeodomain-like"/>
    <property type="match status" value="1"/>
</dbReference>
<dbReference type="Pfam" id="PF10545">
    <property type="entry name" value="MADF_DNA_bdg"/>
    <property type="match status" value="1"/>
</dbReference>
<feature type="region of interest" description="Disordered" evidence="5">
    <location>
        <begin position="139"/>
        <end position="171"/>
    </location>
</feature>
<gene>
    <name evidence="9" type="ORF">HW555_012100</name>
</gene>
<dbReference type="PANTHER" id="PTHR19303">
    <property type="entry name" value="TRANSPOSON"/>
    <property type="match status" value="1"/>
</dbReference>
<accession>A0A835G5Q7</accession>
<keyword evidence="4" id="KW-0175">Coiled coil</keyword>
<keyword evidence="10" id="KW-1185">Reference proteome</keyword>
<keyword evidence="3" id="KW-0539">Nucleus</keyword>
<keyword evidence="2" id="KW-0238">DNA-binding</keyword>
<dbReference type="PROSITE" id="PS51253">
    <property type="entry name" value="HTH_CENPB"/>
    <property type="match status" value="1"/>
</dbReference>
<dbReference type="InterPro" id="IPR006578">
    <property type="entry name" value="MADF-dom"/>
</dbReference>
<organism evidence="9 10">
    <name type="scientific">Spodoptera exigua</name>
    <name type="common">Beet armyworm</name>
    <name type="synonym">Noctua fulgens</name>
    <dbReference type="NCBI Taxonomy" id="7107"/>
    <lineage>
        <taxon>Eukaryota</taxon>
        <taxon>Metazoa</taxon>
        <taxon>Ecdysozoa</taxon>
        <taxon>Arthropoda</taxon>
        <taxon>Hexapoda</taxon>
        <taxon>Insecta</taxon>
        <taxon>Pterygota</taxon>
        <taxon>Neoptera</taxon>
        <taxon>Endopterygota</taxon>
        <taxon>Lepidoptera</taxon>
        <taxon>Glossata</taxon>
        <taxon>Ditrysia</taxon>
        <taxon>Noctuoidea</taxon>
        <taxon>Noctuidae</taxon>
        <taxon>Amphipyrinae</taxon>
        <taxon>Spodoptera</taxon>
    </lineage>
</organism>
<feature type="region of interest" description="Disordered" evidence="5">
    <location>
        <begin position="837"/>
        <end position="870"/>
    </location>
</feature>
<protein>
    <recommendedName>
        <fullName evidence="11">HTH CENPB-type domain-containing protein</fullName>
    </recommendedName>
</protein>
<dbReference type="GO" id="GO:0003677">
    <property type="term" value="F:DNA binding"/>
    <property type="evidence" value="ECO:0007669"/>
    <property type="project" value="UniProtKB-KW"/>
</dbReference>
<dbReference type="InterPro" id="IPR009057">
    <property type="entry name" value="Homeodomain-like_sf"/>
</dbReference>
<evidence type="ECO:0000256" key="1">
    <source>
        <dbReference type="ARBA" id="ARBA00004123"/>
    </source>
</evidence>
<dbReference type="AlphaFoldDB" id="A0A835G5Q7"/>
<comment type="subcellular location">
    <subcellularLocation>
        <location evidence="1 3">Nucleus</location>
    </subcellularLocation>
</comment>
<feature type="coiled-coil region" evidence="4">
    <location>
        <begin position="692"/>
        <end position="719"/>
    </location>
</feature>
<dbReference type="Proteomes" id="UP000648187">
    <property type="component" value="Unassembled WGS sequence"/>
</dbReference>
<evidence type="ECO:0000259" key="7">
    <source>
        <dbReference type="PROSITE" id="PS51031"/>
    </source>
</evidence>
<dbReference type="SMART" id="SM00674">
    <property type="entry name" value="CENPB"/>
    <property type="match status" value="1"/>
</dbReference>
<reference evidence="9" key="1">
    <citation type="submission" date="2020-08" db="EMBL/GenBank/DDBJ databases">
        <title>Spodoptera exigua strain:BAW_Kor-Di-RS1 Genome sequencing and assembly.</title>
        <authorList>
            <person name="Kim J."/>
            <person name="Nam H.Y."/>
            <person name="Kwon M."/>
            <person name="Choi J.H."/>
            <person name="Cho S.R."/>
            <person name="Kim G.-H."/>
        </authorList>
    </citation>
    <scope>NUCLEOTIDE SEQUENCE</scope>
    <source>
        <strain evidence="9">BAW_Kor-Di-RS1</strain>
        <tissue evidence="9">Whole-body</tissue>
    </source>
</reference>
<dbReference type="EMBL" id="JACKWZ010000406">
    <property type="protein sequence ID" value="KAF9408126.1"/>
    <property type="molecule type" value="Genomic_DNA"/>
</dbReference>
<feature type="domain" description="MADF" evidence="6">
    <location>
        <begin position="32"/>
        <end position="139"/>
    </location>
</feature>
<dbReference type="Pfam" id="PF03184">
    <property type="entry name" value="DDE_1"/>
    <property type="match status" value="1"/>
</dbReference>
<comment type="caution">
    <text evidence="9">The sequence shown here is derived from an EMBL/GenBank/DDBJ whole genome shotgun (WGS) entry which is preliminary data.</text>
</comment>
<feature type="compositionally biased region" description="Polar residues" evidence="5">
    <location>
        <begin position="845"/>
        <end position="870"/>
    </location>
</feature>
<evidence type="ECO:0000313" key="10">
    <source>
        <dbReference type="Proteomes" id="UP000648187"/>
    </source>
</evidence>
<dbReference type="GO" id="GO:0005634">
    <property type="term" value="C:nucleus"/>
    <property type="evidence" value="ECO:0007669"/>
    <property type="project" value="UniProtKB-SubCell"/>
</dbReference>
<dbReference type="PROSITE" id="PS51031">
    <property type="entry name" value="BESS"/>
    <property type="match status" value="1"/>
</dbReference>
<feature type="domain" description="HTH CENPB-type" evidence="8">
    <location>
        <begin position="368"/>
        <end position="443"/>
    </location>
</feature>
<sequence length="1176" mass="133778">MGESAHTERLSGRVRATSCESRARSLLVAAFCRSTRAHTRPQLPASSHPCAPLPNPVSRGKKTEAWEELCLKFIPNFSEKNVAEKNKAASQLQRKWKSLRDCFKREHSKQMSVKSGSASSSRKPYIYYQQLSFLKNLADTRRDPSPLPNEVHDATERKRPKKNKTNNEDIQAETDILVSISEQLQSRHSNKHEEDADHNFALSLVPHFKQIPNEFKLDAQTDVLMVLKKYKQYMRTSQNQQHGYFTSSFQEPRSYHTMQPSTSGYQPTPRPSALGYQSASRPPSMGYQSNFEHDFSVTSPSASDNTMNSVLIHTMPPKRTFFNYKEEDVLKAIEEISKGAKIRETCRKYNIPHTTVINKIKLKYPVQRKMGPPTILTKQEESLLKTWIIAMAKKGFPVNKEMVVDTVKKIITDENRPNPFKDNTPGRKWFSSFLKRHPDIAARHAESINISRSLVTETALRKWHANLKEYLVAEGVADILEDPERIINADESGFQTNPSSGLVLGPRGYQNFYEIKEKEKENITVLGTFAASGTILPPLIIYPYARIPSEIVRQINKDWSIGKSEKGWMTSKVFYGYIANTLVPKLKENNTKFPVLFLVDGHKKCGLYPFDANAISYDKCITNPSRHDIPEKPAFIGPEHLLYFESLMSSSRVREFRANQDSAWSGEESAKELFYVWQKIAKRVKRAAVEEELNLETNQQTMQENIHNLEENVTLLEKEEENYQTPEQMKEDVISNALTFYSWSPGTDPSCWGMSVWAPTRGLIARGHEGANPHVGQREAMITDDLSLNTDPRILTKLEIYNVLVEKAKQFGSKQRPGDLESNDRTMVILNALYPTEPVPGPSQEIPSTTNNTIPGTSNNSPSASNEMNSRQMLRIRKSLEESLQDQPRSKIIKMMSKIVTDEIHGEKLVKSSAQELEFVINECLKSPTRPKKIASSMKAKVEAKPYTPEEALSLVIDRKLTVEDYSIIQKDLKERGFPAYPPYFKLKIAKQMCYPDEDICNVDNLNSGTPSQPETSFINITNHIEQESPSIRKHLQPISPAFASAIVWPSESPIKGNQKRRKKVRLPDAVNSTSDSDDDNIPLIVHKSLEVTAKPKKGDYVIVRYFPGTVENTDGDLYEISTMTFSAGNTFRWPEQCDKIWYLKDAIEEKIAVPTLANSRGFYRVPEMDKFMPKF</sequence>
<evidence type="ECO:0000256" key="2">
    <source>
        <dbReference type="ARBA" id="ARBA00023125"/>
    </source>
</evidence>
<evidence type="ECO:0008006" key="11">
    <source>
        <dbReference type="Google" id="ProtNLM"/>
    </source>
</evidence>
<evidence type="ECO:0000313" key="9">
    <source>
        <dbReference type="EMBL" id="KAF9408126.1"/>
    </source>
</evidence>
<evidence type="ECO:0000256" key="4">
    <source>
        <dbReference type="SAM" id="Coils"/>
    </source>
</evidence>